<evidence type="ECO:0000259" key="5">
    <source>
        <dbReference type="PROSITE" id="PS51845"/>
    </source>
</evidence>
<dbReference type="Pfam" id="PF00233">
    <property type="entry name" value="PDEase_I"/>
    <property type="match status" value="1"/>
</dbReference>
<feature type="region of interest" description="Disordered" evidence="4">
    <location>
        <begin position="627"/>
        <end position="829"/>
    </location>
</feature>
<keyword evidence="2 3" id="KW-0378">Hydrolase</keyword>
<feature type="region of interest" description="Disordered" evidence="4">
    <location>
        <begin position="856"/>
        <end position="913"/>
    </location>
</feature>
<dbReference type="PROSITE" id="PS51845">
    <property type="entry name" value="PDEASE_I_2"/>
    <property type="match status" value="1"/>
</dbReference>
<dbReference type="InterPro" id="IPR003607">
    <property type="entry name" value="HD/PDEase_dom"/>
</dbReference>
<dbReference type="PROSITE" id="PS00126">
    <property type="entry name" value="PDEASE_I_1"/>
    <property type="match status" value="1"/>
</dbReference>
<dbReference type="SMART" id="SM00471">
    <property type="entry name" value="HDc"/>
    <property type="match status" value="1"/>
</dbReference>
<protein>
    <recommendedName>
        <fullName evidence="3">Phosphodiesterase</fullName>
        <ecNumber evidence="3">3.1.4.-</ecNumber>
    </recommendedName>
</protein>
<feature type="compositionally biased region" description="Polar residues" evidence="4">
    <location>
        <begin position="677"/>
        <end position="688"/>
    </location>
</feature>
<comment type="cofactor">
    <cofactor evidence="3">
        <name>a divalent metal cation</name>
        <dbReference type="ChEBI" id="CHEBI:60240"/>
    </cofactor>
    <text evidence="3">Binds 2 divalent metal cations per subunit. Site 1 may preferentially bind zinc ions, while site 2 has a preference for magnesium and/or manganese ions.</text>
</comment>
<accession>A0AAN6PTL7</accession>
<dbReference type="AlphaFoldDB" id="A0AAN6PTL7"/>
<gene>
    <name evidence="6" type="ORF">C8A01DRAFT_12030</name>
</gene>
<keyword evidence="7" id="KW-1185">Reference proteome</keyword>
<feature type="compositionally biased region" description="Polar residues" evidence="4">
    <location>
        <begin position="710"/>
        <end position="726"/>
    </location>
</feature>
<dbReference type="PANTHER" id="PTHR11347">
    <property type="entry name" value="CYCLIC NUCLEOTIDE PHOSPHODIESTERASE"/>
    <property type="match status" value="1"/>
</dbReference>
<dbReference type="InterPro" id="IPR002073">
    <property type="entry name" value="PDEase_catalytic_dom"/>
</dbReference>
<dbReference type="EMBL" id="MU854317">
    <property type="protein sequence ID" value="KAK4044641.1"/>
    <property type="molecule type" value="Genomic_DNA"/>
</dbReference>
<dbReference type="GO" id="GO:0007165">
    <property type="term" value="P:signal transduction"/>
    <property type="evidence" value="ECO:0007669"/>
    <property type="project" value="InterPro"/>
</dbReference>
<feature type="compositionally biased region" description="Polar residues" evidence="4">
    <location>
        <begin position="744"/>
        <end position="783"/>
    </location>
</feature>
<dbReference type="Gene3D" id="1.10.1300.10">
    <property type="entry name" value="3'5'-cyclic nucleotide phosphodiesterase, catalytic domain"/>
    <property type="match status" value="1"/>
</dbReference>
<dbReference type="SUPFAM" id="SSF109604">
    <property type="entry name" value="HD-domain/PDEase-like"/>
    <property type="match status" value="1"/>
</dbReference>
<evidence type="ECO:0000313" key="7">
    <source>
        <dbReference type="Proteomes" id="UP001303115"/>
    </source>
</evidence>
<feature type="compositionally biased region" description="Low complexity" evidence="4">
    <location>
        <begin position="808"/>
        <end position="821"/>
    </location>
</feature>
<dbReference type="Proteomes" id="UP001303115">
    <property type="component" value="Unassembled WGS sequence"/>
</dbReference>
<evidence type="ECO:0000256" key="3">
    <source>
        <dbReference type="RuleBase" id="RU363067"/>
    </source>
</evidence>
<dbReference type="CDD" id="cd00077">
    <property type="entry name" value="HDc"/>
    <property type="match status" value="1"/>
</dbReference>
<organism evidence="6 7">
    <name type="scientific">Parachaetomium inaequale</name>
    <dbReference type="NCBI Taxonomy" id="2588326"/>
    <lineage>
        <taxon>Eukaryota</taxon>
        <taxon>Fungi</taxon>
        <taxon>Dikarya</taxon>
        <taxon>Ascomycota</taxon>
        <taxon>Pezizomycotina</taxon>
        <taxon>Sordariomycetes</taxon>
        <taxon>Sordariomycetidae</taxon>
        <taxon>Sordariales</taxon>
        <taxon>Chaetomiaceae</taxon>
        <taxon>Parachaetomium</taxon>
    </lineage>
</organism>
<evidence type="ECO:0000256" key="2">
    <source>
        <dbReference type="ARBA" id="ARBA00022801"/>
    </source>
</evidence>
<feature type="region of interest" description="Disordered" evidence="4">
    <location>
        <begin position="93"/>
        <end position="112"/>
    </location>
</feature>
<comment type="caution">
    <text evidence="6">The sequence shown here is derived from an EMBL/GenBank/DDBJ whole genome shotgun (WGS) entry which is preliminary data.</text>
</comment>
<dbReference type="InterPro" id="IPR036971">
    <property type="entry name" value="PDEase_catalytic_dom_sf"/>
</dbReference>
<feature type="domain" description="PDEase" evidence="5">
    <location>
        <begin position="272"/>
        <end position="636"/>
    </location>
</feature>
<dbReference type="GO" id="GO:0046872">
    <property type="term" value="F:metal ion binding"/>
    <property type="evidence" value="ECO:0007669"/>
    <property type="project" value="UniProtKB-KW"/>
</dbReference>
<dbReference type="EC" id="3.1.4.-" evidence="3"/>
<keyword evidence="1 3" id="KW-0479">Metal-binding</keyword>
<dbReference type="InterPro" id="IPR023174">
    <property type="entry name" value="PDEase_CS"/>
</dbReference>
<name>A0AAN6PTL7_9PEZI</name>
<comment type="similarity">
    <text evidence="3">Belongs to the cyclic nucleotide phosphodiesterase family.</text>
</comment>
<sequence length="913" mass="100258">MENVQCNVVYVDRSVVQDRSVKAGEQNSDRDTVQGESAHVAENASHLLDVFDEVYLCSTGGACLTQWLSLQETSMAALKPTVFILDTPYQDDIPERARSRSPSPSSLVADDSENHEEELYGLALLRRIISESYVRNASKLVVTIPIIASPYGDHFGGDGGTSETRGRTAVGNMGLGSPDVPRAANKRMLRKCLDLGATDVMTSPMNAKCVTSLEVHAYRAQLDAARDQKALVELRRGRKRSWVGICEEKPFSYLREAMVSKLMGRICRIGSETDEVACSIKLSITAEKQAEVTSAVGQWHFCAHDFTEDELVVAALVMFKHALSMPELEPWRIPTDQLHRFLLACRAAYNTFVPYHNFRHVVDVLQATFHFLVRIGSLPPYRSAAGVLSEACPKSPIAELLQPFEALTLLITAIGHDVGHPGVNNGFLVTLNAPLAQLYNDRSVLESFHCAAYSQILRRYWPSTFCDGKMRHLMISSILATDMGLHFDYMRKLGDLQGKLRANNSTEDWEESAKNEQKALTCALLIKCADISNVTRRQDAALQWMHILSEEFSRQATMESELAIKTSLMSEPKQDTLSLTTAQLKFMNLFALPLFQGVADILPAMQYCVDELLVNKELFDRCLQAEEQRQSPVKPAPQDQDSELSPKSIHFTTSPDPATEAHPAQGPMGSIPKVVEPQTSDPAVTQETDTFHRPHPSPRRPIDGRMVNGIVTSFPSVNDLSHNEPFSVNGGGSHHHGHTRQRCSETTEGSSAPNSGDWASQATSATTGRMPLSPSTQGTSIVSRDSFDRPHSYGTSVPVPSVAAPDESTTTVPESATTTGSQADLKVDRYPPPPPPLVLDEELDASRNGHYHHHFTNGAGVKKNGGGGGFEPIDPASRQLKKKPSRFRINGLQSLFRKHKSSSPPMQAADTAG</sequence>
<reference evidence="7" key="1">
    <citation type="journal article" date="2023" name="Mol. Phylogenet. Evol.">
        <title>Genome-scale phylogeny and comparative genomics of the fungal order Sordariales.</title>
        <authorList>
            <person name="Hensen N."/>
            <person name="Bonometti L."/>
            <person name="Westerberg I."/>
            <person name="Brannstrom I.O."/>
            <person name="Guillou S."/>
            <person name="Cros-Aarteil S."/>
            <person name="Calhoun S."/>
            <person name="Haridas S."/>
            <person name="Kuo A."/>
            <person name="Mondo S."/>
            <person name="Pangilinan J."/>
            <person name="Riley R."/>
            <person name="LaButti K."/>
            <person name="Andreopoulos B."/>
            <person name="Lipzen A."/>
            <person name="Chen C."/>
            <person name="Yan M."/>
            <person name="Daum C."/>
            <person name="Ng V."/>
            <person name="Clum A."/>
            <person name="Steindorff A."/>
            <person name="Ohm R.A."/>
            <person name="Martin F."/>
            <person name="Silar P."/>
            <person name="Natvig D.O."/>
            <person name="Lalanne C."/>
            <person name="Gautier V."/>
            <person name="Ament-Velasquez S.L."/>
            <person name="Kruys A."/>
            <person name="Hutchinson M.I."/>
            <person name="Powell A.J."/>
            <person name="Barry K."/>
            <person name="Miller A.N."/>
            <person name="Grigoriev I.V."/>
            <person name="Debuchy R."/>
            <person name="Gladieux P."/>
            <person name="Hiltunen Thoren M."/>
            <person name="Johannesson H."/>
        </authorList>
    </citation>
    <scope>NUCLEOTIDE SEQUENCE [LARGE SCALE GENOMIC DNA]</scope>
    <source>
        <strain evidence="7">CBS 284.82</strain>
    </source>
</reference>
<dbReference type="GO" id="GO:0004114">
    <property type="term" value="F:3',5'-cyclic-nucleotide phosphodiesterase activity"/>
    <property type="evidence" value="ECO:0007669"/>
    <property type="project" value="InterPro"/>
</dbReference>
<evidence type="ECO:0000256" key="4">
    <source>
        <dbReference type="SAM" id="MobiDB-lite"/>
    </source>
</evidence>
<evidence type="ECO:0000256" key="1">
    <source>
        <dbReference type="ARBA" id="ARBA00022723"/>
    </source>
</evidence>
<evidence type="ECO:0000313" key="6">
    <source>
        <dbReference type="EMBL" id="KAK4044641.1"/>
    </source>
</evidence>
<proteinExistence type="inferred from homology"/>